<organism evidence="1 2">
    <name type="scientific">Sesamum alatum</name>
    <dbReference type="NCBI Taxonomy" id="300844"/>
    <lineage>
        <taxon>Eukaryota</taxon>
        <taxon>Viridiplantae</taxon>
        <taxon>Streptophyta</taxon>
        <taxon>Embryophyta</taxon>
        <taxon>Tracheophyta</taxon>
        <taxon>Spermatophyta</taxon>
        <taxon>Magnoliopsida</taxon>
        <taxon>eudicotyledons</taxon>
        <taxon>Gunneridae</taxon>
        <taxon>Pentapetalae</taxon>
        <taxon>asterids</taxon>
        <taxon>lamiids</taxon>
        <taxon>Lamiales</taxon>
        <taxon>Pedaliaceae</taxon>
        <taxon>Sesamum</taxon>
    </lineage>
</organism>
<comment type="caution">
    <text evidence="1">The sequence shown here is derived from an EMBL/GenBank/DDBJ whole genome shotgun (WGS) entry which is preliminary data.</text>
</comment>
<name>A0AAE1XK60_9LAMI</name>
<dbReference type="AlphaFoldDB" id="A0AAE1XK60"/>
<dbReference type="EMBL" id="JACGWO010000012">
    <property type="protein sequence ID" value="KAK4413199.1"/>
    <property type="molecule type" value="Genomic_DNA"/>
</dbReference>
<dbReference type="Proteomes" id="UP001293254">
    <property type="component" value="Unassembled WGS sequence"/>
</dbReference>
<gene>
    <name evidence="1" type="ORF">Salat_2732400</name>
</gene>
<evidence type="ECO:0000313" key="1">
    <source>
        <dbReference type="EMBL" id="KAK4413199.1"/>
    </source>
</evidence>
<protein>
    <submittedName>
        <fullName evidence="1">Uncharacterized protein</fullName>
    </submittedName>
</protein>
<reference evidence="1" key="1">
    <citation type="submission" date="2020-06" db="EMBL/GenBank/DDBJ databases">
        <authorList>
            <person name="Li T."/>
            <person name="Hu X."/>
            <person name="Zhang T."/>
            <person name="Song X."/>
            <person name="Zhang H."/>
            <person name="Dai N."/>
            <person name="Sheng W."/>
            <person name="Hou X."/>
            <person name="Wei L."/>
        </authorList>
    </citation>
    <scope>NUCLEOTIDE SEQUENCE</scope>
    <source>
        <strain evidence="1">3651</strain>
        <tissue evidence="1">Leaf</tissue>
    </source>
</reference>
<evidence type="ECO:0000313" key="2">
    <source>
        <dbReference type="Proteomes" id="UP001293254"/>
    </source>
</evidence>
<proteinExistence type="predicted"/>
<reference evidence="1" key="2">
    <citation type="journal article" date="2024" name="Plant">
        <title>Genomic evolution and insights into agronomic trait innovations of Sesamum species.</title>
        <authorList>
            <person name="Miao H."/>
            <person name="Wang L."/>
            <person name="Qu L."/>
            <person name="Liu H."/>
            <person name="Sun Y."/>
            <person name="Le M."/>
            <person name="Wang Q."/>
            <person name="Wei S."/>
            <person name="Zheng Y."/>
            <person name="Lin W."/>
            <person name="Duan Y."/>
            <person name="Cao H."/>
            <person name="Xiong S."/>
            <person name="Wang X."/>
            <person name="Wei L."/>
            <person name="Li C."/>
            <person name="Ma Q."/>
            <person name="Ju M."/>
            <person name="Zhao R."/>
            <person name="Li G."/>
            <person name="Mu C."/>
            <person name="Tian Q."/>
            <person name="Mei H."/>
            <person name="Zhang T."/>
            <person name="Gao T."/>
            <person name="Zhang H."/>
        </authorList>
    </citation>
    <scope>NUCLEOTIDE SEQUENCE</scope>
    <source>
        <strain evidence="1">3651</strain>
    </source>
</reference>
<accession>A0AAE1XK60</accession>
<keyword evidence="2" id="KW-1185">Reference proteome</keyword>
<sequence length="351" mass="38322">MKVGSSSSIQASRPLNLLNWAASSPSAGRLPSFPCLAGYLKPAFEPTKPSRTAIVLLALRLESLSYRLNLPIGGGLIPLPFTVPCDLYTDTPIYPNLVKGESAERRESPFPLLSLTKPPPVHSSTTDAENPIPSQAFLLSLTCYLFRHIAYNGNRTPSAAVGRMENAILRPSNLLGVGFQTFLQLVRRSFCFPLTSKGGFMSRDLPPAVFSSYHFTSFEKSDLTGPGEGKEGRSSRKKPWKSASVLWSPEVFVPFSPDCDDKVMDQLKIGSTLSKNLLDLIMIMGPSTFSTILPKYYDDGRLGQVVEGGGLTTELLLGGLTLRLLQIALNTIWLSLKSETQSPHYLPVNQS</sequence>